<dbReference type="InterPro" id="IPR040348">
    <property type="entry name" value="POLAR-like"/>
</dbReference>
<accession>A0A8K0HUV0</accession>
<feature type="compositionally biased region" description="Low complexity" evidence="2">
    <location>
        <begin position="200"/>
        <end position="226"/>
    </location>
</feature>
<protein>
    <recommendedName>
        <fullName evidence="5">Protein POLAR LOCALIZATION DURING ASYMMETRIC DIVISION AND REDISTRIBUTION</fullName>
    </recommendedName>
</protein>
<dbReference type="EMBL" id="CM017872">
    <property type="protein sequence ID" value="KAG1326584.1"/>
    <property type="molecule type" value="Genomic_DNA"/>
</dbReference>
<feature type="compositionally biased region" description="Low complexity" evidence="2">
    <location>
        <begin position="615"/>
        <end position="632"/>
    </location>
</feature>
<feature type="compositionally biased region" description="Polar residues" evidence="2">
    <location>
        <begin position="298"/>
        <end position="313"/>
    </location>
</feature>
<dbReference type="AlphaFoldDB" id="A0A8K0HUV0"/>
<reference evidence="3" key="2">
    <citation type="submission" date="2019-07" db="EMBL/GenBank/DDBJ databases">
        <authorList>
            <person name="Yang Y."/>
            <person name="Bocs S."/>
            <person name="Baudouin L."/>
        </authorList>
    </citation>
    <scope>NUCLEOTIDE SEQUENCE</scope>
    <source>
        <tissue evidence="3">Spear leaf of Hainan Tall coconut</tissue>
    </source>
</reference>
<dbReference type="GO" id="GO:0008356">
    <property type="term" value="P:asymmetric cell division"/>
    <property type="evidence" value="ECO:0007669"/>
    <property type="project" value="InterPro"/>
</dbReference>
<feature type="region of interest" description="Disordered" evidence="2">
    <location>
        <begin position="105"/>
        <end position="149"/>
    </location>
</feature>
<dbReference type="Proteomes" id="UP000797356">
    <property type="component" value="Chromosome 1"/>
</dbReference>
<evidence type="ECO:0000313" key="3">
    <source>
        <dbReference type="EMBL" id="KAG1326584.1"/>
    </source>
</evidence>
<evidence type="ECO:0000256" key="1">
    <source>
        <dbReference type="SAM" id="Coils"/>
    </source>
</evidence>
<keyword evidence="4" id="KW-1185">Reference proteome</keyword>
<evidence type="ECO:0000256" key="2">
    <source>
        <dbReference type="SAM" id="MobiDB-lite"/>
    </source>
</evidence>
<feature type="compositionally biased region" description="Basic and acidic residues" evidence="2">
    <location>
        <begin position="633"/>
        <end position="644"/>
    </location>
</feature>
<feature type="region of interest" description="Disordered" evidence="2">
    <location>
        <begin position="517"/>
        <end position="544"/>
    </location>
</feature>
<dbReference type="OrthoDB" id="1916242at2759"/>
<reference evidence="3" key="1">
    <citation type="journal article" date="2017" name="Gigascience">
        <title>The genome draft of coconut (Cocos nucifera).</title>
        <authorList>
            <person name="Xiao Y."/>
            <person name="Xu P."/>
            <person name="Fan H."/>
            <person name="Baudouin L."/>
            <person name="Xia W."/>
            <person name="Bocs S."/>
            <person name="Xu J."/>
            <person name="Li Q."/>
            <person name="Guo A."/>
            <person name="Zhou L."/>
            <person name="Li J."/>
            <person name="Wu Y."/>
            <person name="Ma Z."/>
            <person name="Armero A."/>
            <person name="Issali A.E."/>
            <person name="Liu N."/>
            <person name="Peng M."/>
            <person name="Yang Y."/>
        </authorList>
    </citation>
    <scope>NUCLEOTIDE SEQUENCE</scope>
    <source>
        <tissue evidence="3">Spear leaf of Hainan Tall coconut</tissue>
    </source>
</reference>
<evidence type="ECO:0000313" key="4">
    <source>
        <dbReference type="Proteomes" id="UP000797356"/>
    </source>
</evidence>
<dbReference type="PANTHER" id="PTHR33476:SF22">
    <property type="entry name" value="PROTEIN POLAR LOCALIZATION DURING ASYMMETRIC DIVISION AND REDISTRIBUTION"/>
    <property type="match status" value="1"/>
</dbReference>
<feature type="region of interest" description="Disordered" evidence="2">
    <location>
        <begin position="296"/>
        <end position="326"/>
    </location>
</feature>
<gene>
    <name evidence="3" type="ORF">COCNU_01G005180</name>
</gene>
<feature type="coiled-coil region" evidence="1">
    <location>
        <begin position="341"/>
        <end position="368"/>
    </location>
</feature>
<name>A0A8K0HUV0_COCNU</name>
<sequence>MEEKRIADFLPECKAGAMENTKRRKTWELCLTLPHSPASAADSLSPRVLLSRLRLSLHKPSPARGGGAGDGKGCRMRFPRHRSCRKEKDEEKGEVECEDNKVEVGGGKVVDSPVSEPLASGGRASPPPDSAIVEGGREGSGETGRKPEEVSLNLGMGMGLVFLLARSATEFDKMVELRAQMETLLKDIKDEIQRKEVPPNNAESNNIIGSSASNSFGNGNTSNSKSLRNDRASYHLQRLHSAMESAAQSKCDTASGSKRCLKIDQIEAELEIELERLRLDLGDKDPSAYLQPHRMELTSGNADPSENLSQSSEEGNEAEERSFHCGVNPRELERRLHELLETRQQERIAELESALEYAERMLHERDREICWWRDTARLVSHHKDETLFRAPSSISHHRFLIPPREYNRGEEELVLPSFEFRYSNPSFGDNEAMQQSSREMQGMATSLNGISSSAGAAAAAAAQISLQELHDGHRQQQIQNAGMQVPASHFGHSAGGHDDFLDQMLCSLPSSWPDLGNPKSPWDLTSSSNPNGLAGKSPEDSAAAPEGLQYVPYDESVLLASQLRQHQISGGSSPAGNQPMLLQLNQHHQQQQQQQQMLLQGMGRSPVVAGGGDSGLLPLPLSLGSGGSADSRLLVDRSRDEVDPSFKSPNPTV</sequence>
<feature type="region of interest" description="Disordered" evidence="2">
    <location>
        <begin position="605"/>
        <end position="653"/>
    </location>
</feature>
<evidence type="ECO:0008006" key="5">
    <source>
        <dbReference type="Google" id="ProtNLM"/>
    </source>
</evidence>
<comment type="caution">
    <text evidence="3">The sequence shown here is derived from an EMBL/GenBank/DDBJ whole genome shotgun (WGS) entry which is preliminary data.</text>
</comment>
<organism evidence="3 4">
    <name type="scientific">Cocos nucifera</name>
    <name type="common">Coconut palm</name>
    <dbReference type="NCBI Taxonomy" id="13894"/>
    <lineage>
        <taxon>Eukaryota</taxon>
        <taxon>Viridiplantae</taxon>
        <taxon>Streptophyta</taxon>
        <taxon>Embryophyta</taxon>
        <taxon>Tracheophyta</taxon>
        <taxon>Spermatophyta</taxon>
        <taxon>Magnoliopsida</taxon>
        <taxon>Liliopsida</taxon>
        <taxon>Arecaceae</taxon>
        <taxon>Arecoideae</taxon>
        <taxon>Cocoseae</taxon>
        <taxon>Attaleinae</taxon>
        <taxon>Cocos</taxon>
    </lineage>
</organism>
<proteinExistence type="predicted"/>
<feature type="region of interest" description="Disordered" evidence="2">
    <location>
        <begin position="195"/>
        <end position="227"/>
    </location>
</feature>
<keyword evidence="1" id="KW-0175">Coiled coil</keyword>
<dbReference type="PANTHER" id="PTHR33476">
    <property type="entry name" value="EMB|CAB62613.1"/>
    <property type="match status" value="1"/>
</dbReference>
<feature type="compositionally biased region" description="Basic and acidic residues" evidence="2">
    <location>
        <begin position="135"/>
        <end position="149"/>
    </location>
</feature>